<accession>A0A0E9W3I2</accession>
<dbReference type="AlphaFoldDB" id="A0A0E9W3I2"/>
<sequence length="37" mass="4302">MTLKQRRMACQPPICSMPWRKGIRTEPLLNGRQATCE</sequence>
<proteinExistence type="predicted"/>
<organism evidence="1">
    <name type="scientific">Anguilla anguilla</name>
    <name type="common">European freshwater eel</name>
    <name type="synonym">Muraena anguilla</name>
    <dbReference type="NCBI Taxonomy" id="7936"/>
    <lineage>
        <taxon>Eukaryota</taxon>
        <taxon>Metazoa</taxon>
        <taxon>Chordata</taxon>
        <taxon>Craniata</taxon>
        <taxon>Vertebrata</taxon>
        <taxon>Euteleostomi</taxon>
        <taxon>Actinopterygii</taxon>
        <taxon>Neopterygii</taxon>
        <taxon>Teleostei</taxon>
        <taxon>Anguilliformes</taxon>
        <taxon>Anguillidae</taxon>
        <taxon>Anguilla</taxon>
    </lineage>
</organism>
<evidence type="ECO:0000313" key="1">
    <source>
        <dbReference type="EMBL" id="JAH84063.1"/>
    </source>
</evidence>
<reference evidence="1" key="1">
    <citation type="submission" date="2014-11" db="EMBL/GenBank/DDBJ databases">
        <authorList>
            <person name="Amaro Gonzalez C."/>
        </authorList>
    </citation>
    <scope>NUCLEOTIDE SEQUENCE</scope>
</reference>
<name>A0A0E9W3I2_ANGAN</name>
<reference evidence="1" key="2">
    <citation type="journal article" date="2015" name="Fish Shellfish Immunol.">
        <title>Early steps in the European eel (Anguilla anguilla)-Vibrio vulnificus interaction in the gills: Role of the RtxA13 toxin.</title>
        <authorList>
            <person name="Callol A."/>
            <person name="Pajuelo D."/>
            <person name="Ebbesson L."/>
            <person name="Teles M."/>
            <person name="MacKenzie S."/>
            <person name="Amaro C."/>
        </authorList>
    </citation>
    <scope>NUCLEOTIDE SEQUENCE</scope>
</reference>
<dbReference type="EMBL" id="GBXM01024514">
    <property type="protein sequence ID" value="JAH84063.1"/>
    <property type="molecule type" value="Transcribed_RNA"/>
</dbReference>
<protein>
    <submittedName>
        <fullName evidence="1">Uncharacterized protein</fullName>
    </submittedName>
</protein>